<gene>
    <name evidence="1" type="ORF">BJ991_003518</name>
</gene>
<reference evidence="1 2" key="1">
    <citation type="submission" date="2020-07" db="EMBL/GenBank/DDBJ databases">
        <title>Sequencing the genomes of 1000 actinobacteria strains.</title>
        <authorList>
            <person name="Klenk H.-P."/>
        </authorList>
    </citation>
    <scope>NUCLEOTIDE SEQUENCE [LARGE SCALE GENOMIC DNA]</scope>
    <source>
        <strain evidence="1 2">DSM 24662</strain>
    </source>
</reference>
<comment type="caution">
    <text evidence="1">The sequence shown here is derived from an EMBL/GenBank/DDBJ whole genome shotgun (WGS) entry which is preliminary data.</text>
</comment>
<accession>A0A7Y9KL33</accession>
<evidence type="ECO:0000313" key="2">
    <source>
        <dbReference type="Proteomes" id="UP000576969"/>
    </source>
</evidence>
<dbReference type="AlphaFoldDB" id="A0A7Y9KL33"/>
<proteinExistence type="predicted"/>
<dbReference type="EMBL" id="JACCBV010000001">
    <property type="protein sequence ID" value="NYE21490.1"/>
    <property type="molecule type" value="Genomic_DNA"/>
</dbReference>
<sequence length="170" mass="17857">MTERQAMGAQLIVRGDQLPVLQQLAVTQASGLEPPRAVVWGADLRDATSKRDAQKRLVAHCRDVAAVAAAHPQLAHVFVAYSHGGVVPAGGCLATAARAAARLHAELERARGRYVEVVLLDVTGCEDAETLDRRVKQAIATPAGVAGDVALGWDDIVDSSIHAAAARELC</sequence>
<organism evidence="1 2">
    <name type="scientific">Microbacterium immunditiarum</name>
    <dbReference type="NCBI Taxonomy" id="337480"/>
    <lineage>
        <taxon>Bacteria</taxon>
        <taxon>Bacillati</taxon>
        <taxon>Actinomycetota</taxon>
        <taxon>Actinomycetes</taxon>
        <taxon>Micrococcales</taxon>
        <taxon>Microbacteriaceae</taxon>
        <taxon>Microbacterium</taxon>
    </lineage>
</organism>
<name>A0A7Y9KL33_9MICO</name>
<protein>
    <submittedName>
        <fullName evidence="1">Uncharacterized protein</fullName>
    </submittedName>
</protein>
<evidence type="ECO:0000313" key="1">
    <source>
        <dbReference type="EMBL" id="NYE21490.1"/>
    </source>
</evidence>
<keyword evidence="2" id="KW-1185">Reference proteome</keyword>
<dbReference type="RefSeq" id="WP_218852973.1">
    <property type="nucleotide sequence ID" value="NZ_JACCBV010000001.1"/>
</dbReference>
<dbReference type="Proteomes" id="UP000576969">
    <property type="component" value="Unassembled WGS sequence"/>
</dbReference>